<gene>
    <name evidence="1" type="ORF">ABEU19_000898</name>
</gene>
<evidence type="ECO:0000313" key="2">
    <source>
        <dbReference type="Proteomes" id="UP001629744"/>
    </source>
</evidence>
<keyword evidence="2" id="KW-1185">Reference proteome</keyword>
<evidence type="ECO:0000313" key="1">
    <source>
        <dbReference type="EMBL" id="MFM1727437.1"/>
    </source>
</evidence>
<dbReference type="Proteomes" id="UP001629744">
    <property type="component" value="Unassembled WGS sequence"/>
</dbReference>
<protein>
    <submittedName>
        <fullName evidence="1">Uncharacterized protein</fullName>
    </submittedName>
</protein>
<dbReference type="EMBL" id="JBDLNU010000001">
    <property type="protein sequence ID" value="MFM1727437.1"/>
    <property type="molecule type" value="Genomic_DNA"/>
</dbReference>
<proteinExistence type="predicted"/>
<dbReference type="RefSeq" id="WP_348607735.1">
    <property type="nucleotide sequence ID" value="NZ_CP157276.1"/>
</dbReference>
<organism evidence="1 2">
    <name type="scientific">Prescottella soli</name>
    <dbReference type="NCBI Taxonomy" id="1543852"/>
    <lineage>
        <taxon>Bacteria</taxon>
        <taxon>Bacillati</taxon>
        <taxon>Actinomycetota</taxon>
        <taxon>Actinomycetes</taxon>
        <taxon>Mycobacteriales</taxon>
        <taxon>Nocardiaceae</taxon>
        <taxon>Prescottella</taxon>
    </lineage>
</organism>
<reference evidence="1 2" key="1">
    <citation type="submission" date="2023-11" db="EMBL/GenBank/DDBJ databases">
        <authorList>
            <person name="Val-Calvo J."/>
            <person name="Scortti M."/>
            <person name="Vazquez-Boland J."/>
        </authorList>
    </citation>
    <scope>NUCLEOTIDE SEQUENCE [LARGE SCALE GENOMIC DNA]</scope>
    <source>
        <strain evidence="1 2">DSM 46662</strain>
    </source>
</reference>
<name>A0ABW9FPP7_9NOCA</name>
<accession>A0ABW9FPP7</accession>
<comment type="caution">
    <text evidence="1">The sequence shown here is derived from an EMBL/GenBank/DDBJ whole genome shotgun (WGS) entry which is preliminary data.</text>
</comment>
<sequence>MESRKVDNPDLQWGQLSLWVLAWDPLLEPTDLGAWAVGLRDASVAVDSAVLWAPETDMVAAPVGRSAVQLEQCMRRAISSFAGIDTHDDPKHPDP</sequence>